<reference evidence="2 3" key="1">
    <citation type="submission" date="2024-06" db="EMBL/GenBank/DDBJ databases">
        <title>The Natural Products Discovery Center: Release of the First 8490 Sequenced Strains for Exploring Actinobacteria Biosynthetic Diversity.</title>
        <authorList>
            <person name="Kalkreuter E."/>
            <person name="Kautsar S.A."/>
            <person name="Yang D."/>
            <person name="Bader C.D."/>
            <person name="Teijaro C.N."/>
            <person name="Fluegel L."/>
            <person name="Davis C.M."/>
            <person name="Simpson J.R."/>
            <person name="Lauterbach L."/>
            <person name="Steele A.D."/>
            <person name="Gui C."/>
            <person name="Meng S."/>
            <person name="Li G."/>
            <person name="Viehrig K."/>
            <person name="Ye F."/>
            <person name="Su P."/>
            <person name="Kiefer A.F."/>
            <person name="Nichols A."/>
            <person name="Cepeda A.J."/>
            <person name="Yan W."/>
            <person name="Fan B."/>
            <person name="Jiang Y."/>
            <person name="Adhikari A."/>
            <person name="Zheng C.-J."/>
            <person name="Schuster L."/>
            <person name="Cowan T.M."/>
            <person name="Smanski M.J."/>
            <person name="Chevrette M.G."/>
            <person name="De Carvalho L.P.S."/>
            <person name="Shen B."/>
        </authorList>
    </citation>
    <scope>NUCLEOTIDE SEQUENCE [LARGE SCALE GENOMIC DNA]</scope>
    <source>
        <strain evidence="2 3">NPDC006286</strain>
    </source>
</reference>
<keyword evidence="1" id="KW-0812">Transmembrane</keyword>
<keyword evidence="1" id="KW-1133">Transmembrane helix</keyword>
<evidence type="ECO:0008006" key="4">
    <source>
        <dbReference type="Google" id="ProtNLM"/>
    </source>
</evidence>
<comment type="caution">
    <text evidence="2">The sequence shown here is derived from an EMBL/GenBank/DDBJ whole genome shotgun (WGS) entry which is preliminary data.</text>
</comment>
<dbReference type="EMBL" id="JBEXRX010000311">
    <property type="protein sequence ID" value="MEU0157075.1"/>
    <property type="molecule type" value="Genomic_DNA"/>
</dbReference>
<keyword evidence="1" id="KW-0472">Membrane</keyword>
<feature type="transmembrane region" description="Helical" evidence="1">
    <location>
        <begin position="131"/>
        <end position="148"/>
    </location>
</feature>
<protein>
    <recommendedName>
        <fullName evidence="4">Sensor histidine kinase</fullName>
    </recommendedName>
</protein>
<keyword evidence="3" id="KW-1185">Reference proteome</keyword>
<evidence type="ECO:0000313" key="3">
    <source>
        <dbReference type="Proteomes" id="UP001550348"/>
    </source>
</evidence>
<proteinExistence type="predicted"/>
<sequence>MHTPTSGEQHLAPIDHITISETAGGRRQRALRALAAWWNDNRATLFLRDNWLLGVLALAALALLGVLLWGIWVIVTALVDGVSAGLGAAGDAARGIGSWITDGPITHSISNPMRAYLDSHSAGLPATGRDLWITWLVVAGVLYAGALIGSTYARIGWAAIGALTAAAVYVGAPEGTGPAAAGLTAAVWLALSLPAYAATSRLSLGDALDSLTDRRARRTVADTTY</sequence>
<feature type="transmembrane region" description="Helical" evidence="1">
    <location>
        <begin position="155"/>
        <end position="172"/>
    </location>
</feature>
<organism evidence="2 3">
    <name type="scientific">Micromonospora fulviviridis</name>
    <dbReference type="NCBI Taxonomy" id="47860"/>
    <lineage>
        <taxon>Bacteria</taxon>
        <taxon>Bacillati</taxon>
        <taxon>Actinomycetota</taxon>
        <taxon>Actinomycetes</taxon>
        <taxon>Micromonosporales</taxon>
        <taxon>Micromonosporaceae</taxon>
        <taxon>Micromonospora</taxon>
    </lineage>
</organism>
<dbReference type="Proteomes" id="UP001550348">
    <property type="component" value="Unassembled WGS sequence"/>
</dbReference>
<gene>
    <name evidence="2" type="ORF">ABZ071_35535</name>
</gene>
<dbReference type="RefSeq" id="WP_355668540.1">
    <property type="nucleotide sequence ID" value="NZ_JBEXRX010000311.1"/>
</dbReference>
<name>A0ABV2VWA8_9ACTN</name>
<accession>A0ABV2VWA8</accession>
<feature type="transmembrane region" description="Helical" evidence="1">
    <location>
        <begin position="178"/>
        <end position="198"/>
    </location>
</feature>
<feature type="transmembrane region" description="Helical" evidence="1">
    <location>
        <begin position="51"/>
        <end position="75"/>
    </location>
</feature>
<evidence type="ECO:0000313" key="2">
    <source>
        <dbReference type="EMBL" id="MEU0157075.1"/>
    </source>
</evidence>
<evidence type="ECO:0000256" key="1">
    <source>
        <dbReference type="SAM" id="Phobius"/>
    </source>
</evidence>